<dbReference type="GO" id="GO:0043866">
    <property type="term" value="F:adenylyl-sulfate reductase (thioredoxin) activity"/>
    <property type="evidence" value="ECO:0007669"/>
    <property type="project" value="UniProtKB-EC"/>
</dbReference>
<evidence type="ECO:0000256" key="5">
    <source>
        <dbReference type="SAM" id="MobiDB-lite"/>
    </source>
</evidence>
<dbReference type="Gene3D" id="3.40.50.620">
    <property type="entry name" value="HUPs"/>
    <property type="match status" value="1"/>
</dbReference>
<dbReference type="InterPro" id="IPR004511">
    <property type="entry name" value="PAPS/APS_Rdtase"/>
</dbReference>
<comment type="subcellular location">
    <subcellularLocation>
        <location evidence="4">Cytoplasm</location>
    </subcellularLocation>
</comment>
<dbReference type="GO" id="GO:0051539">
    <property type="term" value="F:4 iron, 4 sulfur cluster binding"/>
    <property type="evidence" value="ECO:0007669"/>
    <property type="project" value="UniProtKB-UniRule"/>
</dbReference>
<dbReference type="EMBL" id="BMFA01000007">
    <property type="protein sequence ID" value="GGB53194.1"/>
    <property type="molecule type" value="Genomic_DNA"/>
</dbReference>
<dbReference type="InterPro" id="IPR014729">
    <property type="entry name" value="Rossmann-like_a/b/a_fold"/>
</dbReference>
<comment type="caution">
    <text evidence="7">The sequence shown here is derived from an EMBL/GenBank/DDBJ whole genome shotgun (WGS) entry which is preliminary data.</text>
</comment>
<feature type="binding site" evidence="4">
    <location>
        <position position="130"/>
    </location>
    <ligand>
        <name>[4Fe-4S] cluster</name>
        <dbReference type="ChEBI" id="CHEBI:49883"/>
    </ligand>
</feature>
<dbReference type="GO" id="GO:0070814">
    <property type="term" value="P:hydrogen sulfide biosynthetic process"/>
    <property type="evidence" value="ECO:0007669"/>
    <property type="project" value="UniProtKB-UniRule"/>
</dbReference>
<keyword evidence="8" id="KW-1185">Reference proteome</keyword>
<organism evidence="7 8">
    <name type="scientific">Roseibium aquae</name>
    <dbReference type="NCBI Taxonomy" id="1323746"/>
    <lineage>
        <taxon>Bacteria</taxon>
        <taxon>Pseudomonadati</taxon>
        <taxon>Pseudomonadota</taxon>
        <taxon>Alphaproteobacteria</taxon>
        <taxon>Hyphomicrobiales</taxon>
        <taxon>Stappiaceae</taxon>
        <taxon>Roseibium</taxon>
    </lineage>
</organism>
<dbReference type="Proteomes" id="UP000605148">
    <property type="component" value="Unassembled WGS sequence"/>
</dbReference>
<dbReference type="PANTHER" id="PTHR46509">
    <property type="entry name" value="PHOSPHOADENOSINE PHOSPHOSULFATE REDUCTASE"/>
    <property type="match status" value="1"/>
</dbReference>
<feature type="region of interest" description="Disordered" evidence="5">
    <location>
        <begin position="219"/>
        <end position="255"/>
    </location>
</feature>
<feature type="binding site" evidence="4">
    <location>
        <position position="214"/>
    </location>
    <ligand>
        <name>[4Fe-4S] cluster</name>
        <dbReference type="ChEBI" id="CHEBI:49883"/>
    </ligand>
</feature>
<evidence type="ECO:0000256" key="4">
    <source>
        <dbReference type="HAMAP-Rule" id="MF_00063"/>
    </source>
</evidence>
<comment type="function">
    <text evidence="4">Catalyzes the formation of sulfite from adenosine 5'-phosphosulfate (APS) using thioredoxin as an electron donor.</text>
</comment>
<evidence type="ECO:0000256" key="3">
    <source>
        <dbReference type="ARBA" id="ARBA00024327"/>
    </source>
</evidence>
<dbReference type="EC" id="1.8.4.10" evidence="4"/>
<comment type="catalytic activity">
    <reaction evidence="4">
        <text>[thioredoxin]-disulfide + sulfite + AMP + 2 H(+) = adenosine 5'-phosphosulfate + [thioredoxin]-dithiol</text>
        <dbReference type="Rhea" id="RHEA:21976"/>
        <dbReference type="Rhea" id="RHEA-COMP:10698"/>
        <dbReference type="Rhea" id="RHEA-COMP:10700"/>
        <dbReference type="ChEBI" id="CHEBI:15378"/>
        <dbReference type="ChEBI" id="CHEBI:17359"/>
        <dbReference type="ChEBI" id="CHEBI:29950"/>
        <dbReference type="ChEBI" id="CHEBI:50058"/>
        <dbReference type="ChEBI" id="CHEBI:58243"/>
        <dbReference type="ChEBI" id="CHEBI:456215"/>
        <dbReference type="EC" id="1.8.4.10"/>
    </reaction>
</comment>
<dbReference type="PANTHER" id="PTHR46509:SF1">
    <property type="entry name" value="PHOSPHOADENOSINE PHOSPHOSULFATE REDUCTASE"/>
    <property type="match status" value="1"/>
</dbReference>
<comment type="similarity">
    <text evidence="1 4">Belongs to the PAPS reductase family. CysH subfamily.</text>
</comment>
<evidence type="ECO:0000256" key="2">
    <source>
        <dbReference type="ARBA" id="ARBA00023002"/>
    </source>
</evidence>
<dbReference type="AlphaFoldDB" id="A0A916TLZ5"/>
<dbReference type="GO" id="GO:0046872">
    <property type="term" value="F:metal ion binding"/>
    <property type="evidence" value="ECO:0007669"/>
    <property type="project" value="UniProtKB-KW"/>
</dbReference>
<sequence>MVLMPSLTAAHDPDLGLGAEARLLNARFEGADATDILKAAIREHFSGEIALISSFGADSSVLLHMVSQIDPATPVVFIDTGKLFPETLRYRDRMISRLGLTDVRSELPAEADLSEKDPGGMLWMSDTDACCHIRKVLPLERVLGGFSAWISGRKRHQSNTRAVLDVFEAEGGRIKVNPLAAWSADDVLSYAKTHDLPPHPLVAQGYPSIGCLPCTSKVAPGEDPRAGRWRGQDKTECGIHRPASEDEPGGSGIQE</sequence>
<dbReference type="RefSeq" id="WP_150496484.1">
    <property type="nucleotide sequence ID" value="NZ_BMFA01000007.1"/>
</dbReference>
<evidence type="ECO:0000256" key="1">
    <source>
        <dbReference type="ARBA" id="ARBA00009732"/>
    </source>
</evidence>
<dbReference type="OrthoDB" id="9794018at2"/>
<dbReference type="Pfam" id="PF01507">
    <property type="entry name" value="PAPS_reduct"/>
    <property type="match status" value="1"/>
</dbReference>
<comment type="cofactor">
    <cofactor evidence="4">
        <name>[4Fe-4S] cluster</name>
        <dbReference type="ChEBI" id="CHEBI:49883"/>
    </cofactor>
    <text evidence="4">Binds 1 [4Fe-4S] cluster per subunit.</text>
</comment>
<dbReference type="NCBIfam" id="TIGR00434">
    <property type="entry name" value="cysH"/>
    <property type="match status" value="1"/>
</dbReference>
<evidence type="ECO:0000259" key="6">
    <source>
        <dbReference type="Pfam" id="PF01507"/>
    </source>
</evidence>
<dbReference type="GO" id="GO:0019379">
    <property type="term" value="P:sulfate assimilation, phosphoadenylyl sulfate reduction by phosphoadenylyl-sulfate reductase (thioredoxin)"/>
    <property type="evidence" value="ECO:0007669"/>
    <property type="project" value="UniProtKB-UniRule"/>
</dbReference>
<keyword evidence="2 4" id="KW-0560">Oxidoreductase</keyword>
<evidence type="ECO:0000313" key="7">
    <source>
        <dbReference type="EMBL" id="GGB53194.1"/>
    </source>
</evidence>
<dbReference type="HAMAP" id="MF_00063">
    <property type="entry name" value="CysH"/>
    <property type="match status" value="1"/>
</dbReference>
<dbReference type="NCBIfam" id="NF002537">
    <property type="entry name" value="PRK02090.1"/>
    <property type="match status" value="1"/>
</dbReference>
<dbReference type="SUPFAM" id="SSF52402">
    <property type="entry name" value="Adenine nucleotide alpha hydrolases-like"/>
    <property type="match status" value="1"/>
</dbReference>
<name>A0A916TLZ5_9HYPH</name>
<feature type="binding site" evidence="4">
    <location>
        <position position="211"/>
    </location>
    <ligand>
        <name>[4Fe-4S] cluster</name>
        <dbReference type="ChEBI" id="CHEBI:49883"/>
    </ligand>
</feature>
<feature type="active site" description="Nucleophile; cysteine thiosulfonate intermediate" evidence="4">
    <location>
        <position position="237"/>
    </location>
</feature>
<dbReference type="InterPro" id="IPR002500">
    <property type="entry name" value="PAPS_reduct_dom"/>
</dbReference>
<keyword evidence="4" id="KW-0963">Cytoplasm</keyword>
<reference evidence="7" key="1">
    <citation type="journal article" date="2014" name="Int. J. Syst. Evol. Microbiol.">
        <title>Complete genome sequence of Corynebacterium casei LMG S-19264T (=DSM 44701T), isolated from a smear-ripened cheese.</title>
        <authorList>
            <consortium name="US DOE Joint Genome Institute (JGI-PGF)"/>
            <person name="Walter F."/>
            <person name="Albersmeier A."/>
            <person name="Kalinowski J."/>
            <person name="Ruckert C."/>
        </authorList>
    </citation>
    <scope>NUCLEOTIDE SEQUENCE</scope>
    <source>
        <strain evidence="7">CGMCC 1.12426</strain>
    </source>
</reference>
<accession>A0A916TLZ5</accession>
<gene>
    <name evidence="4 7" type="primary">cysH</name>
    <name evidence="7" type="ORF">GCM10011316_26550</name>
</gene>
<feature type="binding site" evidence="4">
    <location>
        <position position="131"/>
    </location>
    <ligand>
        <name>[4Fe-4S] cluster</name>
        <dbReference type="ChEBI" id="CHEBI:49883"/>
    </ligand>
</feature>
<evidence type="ECO:0000313" key="8">
    <source>
        <dbReference type="Proteomes" id="UP000605148"/>
    </source>
</evidence>
<reference evidence="7" key="2">
    <citation type="submission" date="2020-09" db="EMBL/GenBank/DDBJ databases">
        <authorList>
            <person name="Sun Q."/>
            <person name="Zhou Y."/>
        </authorList>
    </citation>
    <scope>NUCLEOTIDE SEQUENCE</scope>
    <source>
        <strain evidence="7">CGMCC 1.12426</strain>
    </source>
</reference>
<keyword evidence="4" id="KW-0408">Iron</keyword>
<dbReference type="CDD" id="cd23945">
    <property type="entry name" value="PAPS_reductase"/>
    <property type="match status" value="1"/>
</dbReference>
<dbReference type="GO" id="GO:0004604">
    <property type="term" value="F:phosphoadenylyl-sulfate reductase (thioredoxin) activity"/>
    <property type="evidence" value="ECO:0007669"/>
    <property type="project" value="UniProtKB-UniRule"/>
</dbReference>
<keyword evidence="4" id="KW-0411">Iron-sulfur</keyword>
<dbReference type="GO" id="GO:0005737">
    <property type="term" value="C:cytoplasm"/>
    <property type="evidence" value="ECO:0007669"/>
    <property type="project" value="UniProtKB-SubCell"/>
</dbReference>
<feature type="compositionally biased region" description="Basic and acidic residues" evidence="5">
    <location>
        <begin position="220"/>
        <end position="244"/>
    </location>
</feature>
<comment type="pathway">
    <text evidence="3 4">Sulfur metabolism; hydrogen sulfide biosynthesis; sulfite from sulfate.</text>
</comment>
<feature type="domain" description="Phosphoadenosine phosphosulphate reductase" evidence="6">
    <location>
        <begin position="49"/>
        <end position="216"/>
    </location>
</feature>
<protein>
    <recommendedName>
        <fullName evidence="4">Adenosine 5'-phosphosulfate reductase</fullName>
        <shortName evidence="4">APS reductase</shortName>
        <ecNumber evidence="4">1.8.4.10</ecNumber>
    </recommendedName>
    <alternativeName>
        <fullName evidence="4">5'-adenylylsulfate reductase</fullName>
    </alternativeName>
    <alternativeName>
        <fullName evidence="4">Thioredoxin-dependent 5'-adenylylsulfate reductase</fullName>
    </alternativeName>
</protein>
<dbReference type="PIRSF" id="PIRSF000857">
    <property type="entry name" value="PAPS_reductase"/>
    <property type="match status" value="1"/>
</dbReference>
<keyword evidence="4" id="KW-0479">Metal-binding</keyword>
<proteinExistence type="inferred from homology"/>